<evidence type="ECO:0000256" key="2">
    <source>
        <dbReference type="ARBA" id="ARBA00022898"/>
    </source>
</evidence>
<feature type="active site" description="Proton acceptor; specific for D-alanine" evidence="4">
    <location>
        <position position="33"/>
    </location>
</feature>
<dbReference type="SUPFAM" id="SSF51419">
    <property type="entry name" value="PLP-binding barrel"/>
    <property type="match status" value="1"/>
</dbReference>
<dbReference type="GO" id="GO:0008784">
    <property type="term" value="F:alanine racemase activity"/>
    <property type="evidence" value="ECO:0007669"/>
    <property type="project" value="UniProtKB-EC"/>
</dbReference>
<accession>A0ABY7K5K5</accession>
<dbReference type="PRINTS" id="PR00992">
    <property type="entry name" value="ALARACEMASE"/>
</dbReference>
<comment type="catalytic activity">
    <reaction evidence="4">
        <text>L-alanine = D-alanine</text>
        <dbReference type="Rhea" id="RHEA:20249"/>
        <dbReference type="ChEBI" id="CHEBI:57416"/>
        <dbReference type="ChEBI" id="CHEBI:57972"/>
        <dbReference type="EC" id="5.1.1.1"/>
    </reaction>
</comment>
<proteinExistence type="inferred from homology"/>
<dbReference type="Proteomes" id="UP001164693">
    <property type="component" value="Chromosome"/>
</dbReference>
<dbReference type="Gene3D" id="3.20.20.10">
    <property type="entry name" value="Alanine racemase"/>
    <property type="match status" value="1"/>
</dbReference>
<keyword evidence="3 4" id="KW-0413">Isomerase</keyword>
<dbReference type="InterPro" id="IPR009006">
    <property type="entry name" value="Ala_racemase/Decarboxylase_C"/>
</dbReference>
<feature type="modified residue" description="N6-(pyridoxal phosphate)lysine" evidence="4">
    <location>
        <position position="33"/>
    </location>
</feature>
<dbReference type="SUPFAM" id="SSF50621">
    <property type="entry name" value="Alanine racemase C-terminal domain-like"/>
    <property type="match status" value="1"/>
</dbReference>
<dbReference type="Gene3D" id="2.40.37.10">
    <property type="entry name" value="Lyase, Ornithine Decarboxylase, Chain A, domain 1"/>
    <property type="match status" value="1"/>
</dbReference>
<dbReference type="EMBL" id="CP097463">
    <property type="protein sequence ID" value="WAX58817.1"/>
    <property type="molecule type" value="Genomic_DNA"/>
</dbReference>
<dbReference type="InterPro" id="IPR011079">
    <property type="entry name" value="Ala_racemase_C"/>
</dbReference>
<dbReference type="PROSITE" id="PS00395">
    <property type="entry name" value="ALANINE_RACEMASE"/>
    <property type="match status" value="1"/>
</dbReference>
<dbReference type="InterPro" id="IPR001608">
    <property type="entry name" value="Ala_racemase_N"/>
</dbReference>
<evidence type="ECO:0000313" key="6">
    <source>
        <dbReference type="EMBL" id="WAX58817.1"/>
    </source>
</evidence>
<evidence type="ECO:0000313" key="7">
    <source>
        <dbReference type="Proteomes" id="UP001164693"/>
    </source>
</evidence>
<dbReference type="PANTHER" id="PTHR30511:SF0">
    <property type="entry name" value="ALANINE RACEMASE, CATABOLIC-RELATED"/>
    <property type="match status" value="1"/>
</dbReference>
<evidence type="ECO:0000256" key="4">
    <source>
        <dbReference type="HAMAP-Rule" id="MF_01201"/>
    </source>
</evidence>
<dbReference type="SMART" id="SM01005">
    <property type="entry name" value="Ala_racemase_C"/>
    <property type="match status" value="1"/>
</dbReference>
<dbReference type="NCBIfam" id="TIGR00492">
    <property type="entry name" value="alr"/>
    <property type="match status" value="1"/>
</dbReference>
<sequence length="373" mass="38463">MLRTEAVVDLAAIRANVATLRAGTAADVMAIVKADGYGHGLVQSARAALAGGATWLGTATIDEALALRAAGLTEPVLAWLWTPGEQAAVQRAVADGIDVSVSSGWQLDAVRAAATATGRTARVHLKIDTGLSRNGSYVTDWPELVAAAAKAQAAGEVQAYGVWSHFAYADQPGHPTIARQIAAFGDALEVAERAGVRPAVRHLANSAATLSLPQAHFDLVRPGIAVYGLSPMPGAGDGPLVPAMTLRAALASVKRVAAGEGVSYAHAYTTTRESTLALVPLGYADGVPRHASDVGPVSINGARFTVSGRVCMDQFVVDVGDHPVAPGDAALLFGPGRDGEPTAHDWAEAIGTIHYEIVTRVGARVPRVYVGEV</sequence>
<organism evidence="6 7">
    <name type="scientific">Jatrophihabitans cynanchi</name>
    <dbReference type="NCBI Taxonomy" id="2944128"/>
    <lineage>
        <taxon>Bacteria</taxon>
        <taxon>Bacillati</taxon>
        <taxon>Actinomycetota</taxon>
        <taxon>Actinomycetes</taxon>
        <taxon>Jatrophihabitantales</taxon>
        <taxon>Jatrophihabitantaceae</taxon>
        <taxon>Jatrophihabitans</taxon>
    </lineage>
</organism>
<dbReference type="Pfam" id="PF01168">
    <property type="entry name" value="Ala_racemase_N"/>
    <property type="match status" value="1"/>
</dbReference>
<dbReference type="HAMAP" id="MF_01201">
    <property type="entry name" value="Ala_racemase"/>
    <property type="match status" value="1"/>
</dbReference>
<evidence type="ECO:0000259" key="5">
    <source>
        <dbReference type="SMART" id="SM01005"/>
    </source>
</evidence>
<dbReference type="Pfam" id="PF00842">
    <property type="entry name" value="Ala_racemase_C"/>
    <property type="match status" value="1"/>
</dbReference>
<keyword evidence="2 4" id="KW-0663">Pyridoxal phosphate</keyword>
<reference evidence="6" key="1">
    <citation type="submission" date="2022-05" db="EMBL/GenBank/DDBJ databases">
        <title>Jatrophihabitans sp. SB3-54 whole genome sequence.</title>
        <authorList>
            <person name="Suh M.K."/>
            <person name="Eom M.K."/>
            <person name="Kim J.S."/>
            <person name="Kim H.S."/>
            <person name="Do H.E."/>
            <person name="Shin Y.K."/>
            <person name="Lee J.-S."/>
        </authorList>
    </citation>
    <scope>NUCLEOTIDE SEQUENCE</scope>
    <source>
        <strain evidence="6">SB3-54</strain>
    </source>
</reference>
<dbReference type="RefSeq" id="WP_269445360.1">
    <property type="nucleotide sequence ID" value="NZ_CP097463.1"/>
</dbReference>
<dbReference type="PANTHER" id="PTHR30511">
    <property type="entry name" value="ALANINE RACEMASE"/>
    <property type="match status" value="1"/>
</dbReference>
<name>A0ABY7K5K5_9ACTN</name>
<comment type="function">
    <text evidence="4">Catalyzes the interconversion of L-alanine and D-alanine. May also act on other amino acids.</text>
</comment>
<evidence type="ECO:0000256" key="3">
    <source>
        <dbReference type="ARBA" id="ARBA00023235"/>
    </source>
</evidence>
<protein>
    <recommendedName>
        <fullName evidence="4">Alanine racemase</fullName>
        <ecNumber evidence="4">5.1.1.1</ecNumber>
    </recommendedName>
</protein>
<comment type="similarity">
    <text evidence="4">Belongs to the alanine racemase family.</text>
</comment>
<feature type="binding site" evidence="4">
    <location>
        <position position="133"/>
    </location>
    <ligand>
        <name>substrate</name>
    </ligand>
</feature>
<comment type="cofactor">
    <cofactor evidence="1 4">
        <name>pyridoxal 5'-phosphate</name>
        <dbReference type="ChEBI" id="CHEBI:597326"/>
    </cofactor>
</comment>
<feature type="binding site" evidence="4">
    <location>
        <position position="312"/>
    </location>
    <ligand>
        <name>substrate</name>
    </ligand>
</feature>
<dbReference type="InterPro" id="IPR020622">
    <property type="entry name" value="Ala_racemase_pyridoxalP-BS"/>
</dbReference>
<evidence type="ECO:0000256" key="1">
    <source>
        <dbReference type="ARBA" id="ARBA00001933"/>
    </source>
</evidence>
<feature type="domain" description="Alanine racemase C-terminal" evidence="5">
    <location>
        <begin position="243"/>
        <end position="370"/>
    </location>
</feature>
<gene>
    <name evidence="6" type="primary">alr</name>
    <name evidence="6" type="ORF">M6B22_08635</name>
</gene>
<feature type="active site" description="Proton acceptor; specific for L-alanine" evidence="4">
    <location>
        <position position="264"/>
    </location>
</feature>
<dbReference type="CDD" id="cd00430">
    <property type="entry name" value="PLPDE_III_AR"/>
    <property type="match status" value="1"/>
</dbReference>
<dbReference type="InterPro" id="IPR029066">
    <property type="entry name" value="PLP-binding_barrel"/>
</dbReference>
<dbReference type="InterPro" id="IPR000821">
    <property type="entry name" value="Ala_racemase"/>
</dbReference>
<keyword evidence="7" id="KW-1185">Reference proteome</keyword>
<dbReference type="EC" id="5.1.1.1" evidence="4"/>
<comment type="pathway">
    <text evidence="4">Amino-acid biosynthesis; D-alanine biosynthesis; D-alanine from L-alanine: step 1/1.</text>
</comment>